<evidence type="ECO:0000313" key="4">
    <source>
        <dbReference type="Proteomes" id="UP000601789"/>
    </source>
</evidence>
<feature type="compositionally biased region" description="Basic and acidic residues" evidence="2">
    <location>
        <begin position="462"/>
        <end position="471"/>
    </location>
</feature>
<dbReference type="PANTHER" id="PTHR10788:SF106">
    <property type="entry name" value="BCDNA.GH08860"/>
    <property type="match status" value="1"/>
</dbReference>
<dbReference type="Proteomes" id="UP000601789">
    <property type="component" value="Unassembled WGS sequence"/>
</dbReference>
<sequence>MSRLVIVSNRVADLKTGTQSGGLAVALADALKERGGIWFGWDGADDGVTGAAPQVETIGNVVRIAAPLSAEDLANYYLGYANSVLWPMFHYRLDLVDYRPEFSESYWRVNETFARQLNGFLRPDDIVWIHDYHLIPLASCLRTMGCKQKIGFFLHIPFPPSDLFSAAPEHTRLVEALLQFDLIGFQTQTDVNNLKHYLTESTGAVQHGDNEFVVDGRSVLIDRFPIGIDAASFAEMATDSNDEVEMDLMRLKVLGRRQIIGVDRLDYSKGLPERFKAFGRLVEQHPELSKKVSFLQVASPTREAVDAYADIRTELETLAGSINGKFADFNWTPLRYINRAVAREILAPLFRGSQVGFVTPLRDGMNLVAKEYIAAQRPNDPGVLVLSQFAGAAEELTEALIVNPYDIDEMARQLHRALVMPLEERRERHSALRRKVFQDDARSWLNNFMAVLEQAGGGSNDEPARSSDEIAPRSQRAGTP</sequence>
<evidence type="ECO:0000256" key="2">
    <source>
        <dbReference type="SAM" id="MobiDB-lite"/>
    </source>
</evidence>
<dbReference type="PANTHER" id="PTHR10788">
    <property type="entry name" value="TREHALOSE-6-PHOSPHATE SYNTHASE"/>
    <property type="match status" value="1"/>
</dbReference>
<dbReference type="Gene3D" id="3.40.50.2000">
    <property type="entry name" value="Glycogen Phosphorylase B"/>
    <property type="match status" value="2"/>
</dbReference>
<dbReference type="Pfam" id="PF00982">
    <property type="entry name" value="Glyco_transf_20"/>
    <property type="match status" value="1"/>
</dbReference>
<feature type="region of interest" description="Disordered" evidence="2">
    <location>
        <begin position="455"/>
        <end position="480"/>
    </location>
</feature>
<dbReference type="CDD" id="cd03788">
    <property type="entry name" value="GT20_TPS"/>
    <property type="match status" value="1"/>
</dbReference>
<dbReference type="SUPFAM" id="SSF53756">
    <property type="entry name" value="UDP-Glycosyltransferase/glycogen phosphorylase"/>
    <property type="match status" value="1"/>
</dbReference>
<comment type="caution">
    <text evidence="3">The sequence shown here is derived from an EMBL/GenBank/DDBJ whole genome shotgun (WGS) entry which is preliminary data.</text>
</comment>
<protein>
    <submittedName>
        <fullName evidence="3">Trehalose-6-phosphate synthase</fullName>
    </submittedName>
</protein>
<dbReference type="InterPro" id="IPR001830">
    <property type="entry name" value="Glyco_trans_20"/>
</dbReference>
<dbReference type="EMBL" id="JADGMQ010000007">
    <property type="protein sequence ID" value="MBI1621199.1"/>
    <property type="molecule type" value="Genomic_DNA"/>
</dbReference>
<accession>A0ABS0SD23</accession>
<organism evidence="3 4">
    <name type="scientific">Aquamicrobium zhengzhouense</name>
    <dbReference type="NCBI Taxonomy" id="2781738"/>
    <lineage>
        <taxon>Bacteria</taxon>
        <taxon>Pseudomonadati</taxon>
        <taxon>Pseudomonadota</taxon>
        <taxon>Alphaproteobacteria</taxon>
        <taxon>Hyphomicrobiales</taxon>
        <taxon>Phyllobacteriaceae</taxon>
        <taxon>Aquamicrobium</taxon>
    </lineage>
</organism>
<proteinExistence type="inferred from homology"/>
<reference evidence="3 4" key="1">
    <citation type="submission" date="2020-10" db="EMBL/GenBank/DDBJ databases">
        <title>Aquamicrobium zhengzhouensis sp. nov., a exopolysaccharide producing bacterium isolated from farmland soil.</title>
        <authorList>
            <person name="Wang X."/>
        </authorList>
    </citation>
    <scope>NUCLEOTIDE SEQUENCE [LARGE SCALE GENOMIC DNA]</scope>
    <source>
        <strain evidence="4">cd-1</strain>
    </source>
</reference>
<evidence type="ECO:0000256" key="1">
    <source>
        <dbReference type="ARBA" id="ARBA00008799"/>
    </source>
</evidence>
<keyword evidence="4" id="KW-1185">Reference proteome</keyword>
<dbReference type="RefSeq" id="WP_198476601.1">
    <property type="nucleotide sequence ID" value="NZ_JADGMQ010000007.1"/>
</dbReference>
<gene>
    <name evidence="3" type="ORF">IOD40_11055</name>
</gene>
<comment type="similarity">
    <text evidence="1">Belongs to the glycosyltransferase 20 family.</text>
</comment>
<evidence type="ECO:0000313" key="3">
    <source>
        <dbReference type="EMBL" id="MBI1621199.1"/>
    </source>
</evidence>
<name>A0ABS0SD23_9HYPH</name>